<evidence type="ECO:0000313" key="2">
    <source>
        <dbReference type="EMBL" id="KAK7449318.1"/>
    </source>
</evidence>
<accession>A0ABR1J629</accession>
<proteinExistence type="predicted"/>
<feature type="region of interest" description="Disordered" evidence="1">
    <location>
        <begin position="1064"/>
        <end position="1119"/>
    </location>
</feature>
<evidence type="ECO:0000256" key="1">
    <source>
        <dbReference type="SAM" id="MobiDB-lite"/>
    </source>
</evidence>
<feature type="compositionally biased region" description="Basic and acidic residues" evidence="1">
    <location>
        <begin position="1064"/>
        <end position="1096"/>
    </location>
</feature>
<sequence length="1119" mass="126464">MQAETYSAAPVMAPMNSFSVTEAAPYPAVSPSYSFDGNDSVDIQGYFLEPLPVHDETAEREKLESESLNLRMQAMYEESEEAAENDSTNTNVIDAMRRLGIDVDSGMEANDFESLVLPTANIDNNMDYSPYPNKIAMLLDIMDNLPRLRLSTSHFKLILWLLNQAGVQQVPSYDAFRSMQKNLGNLCGSEPLECTSSIGNHFYVNDPRESIKQQFANPEVVSHINFYPEESNGPISEVWQAERWREFNASELTPMYSANGKQFYINEVAMLQDDRLAIPLLWVKRNGSLHADCHLVGIAKDGTWVIDTTKVESIQASEFDSNYLEIIQSVPGNTIPWNDPSSVPLMPNPQRKLVDKDEDLYVVMVPVWADDVSGNKSKQYNKHINLYMQNSNLPARLLQQEYFVNFVSTSPHASSSEQLEVIRKIVNDTQKNPIRCFNAHTKRRCGVILRVPSLPADNPQQSEEASHVGSGGNKFCRRCKVGGTRKEKETDSGYHDLFSTGIPRSAAETKETLNRQLKAAMTGVSSRVEEIQRDTGTKDQVTEYWIQILIKRARDSLAADPQRNIDDLVSELTVWLEAQPGDKMNPLLDIAGLDPTRDTPVEILHTILLGIVKYVWHMFHSKLSEDEQKLFATRLQSTDTDGLTIPPLRAAYMMQYRNGLIGKHFKALMQTIVFHVHGLVTSAEFEVVKAVGELGAMLWIPEIDNMDHYLADLEIRIGNVLDAFAAVDSNKIASKIKLHLLSHLISDCRRYGPAIHNSTEIFECFNAVFRMCSILSNHQAPSRDIAKQFASMDRLKHILSGGYWLCNNEWIQASRRVRNVLKTDVTIQRHLGWVPPQKIEYGKVNPLSAKKRTSFDWKNTNASSVHCQEIGSNIWNDNHSVIANSGDSCTKGSWVAVRNPGDENGRIEIGRLVELLSPADNIDGDPDHILTVELFILGENRHPEFDMPVLQRPSIPSPASNFITVTPNDILFLISVQHDCRLGQCKTSGSQVVRQERKNTPRYLPVIEHADDNNFIINTHALHNATLLRKLLPRILTEPKPIHPDRQTYHYQIARDYRVTQEVKRKAAGEKRKTTMEKNKQVKAAREAVKDREREAGPSNPQDDLRRTKKRRRDSIGLA</sequence>
<dbReference type="PANTHER" id="PTHR31912:SF34">
    <property type="entry name" value="NOTOCHORD-RELATED PROTEIN"/>
    <property type="match status" value="1"/>
</dbReference>
<organism evidence="2 3">
    <name type="scientific">Marasmiellus scandens</name>
    <dbReference type="NCBI Taxonomy" id="2682957"/>
    <lineage>
        <taxon>Eukaryota</taxon>
        <taxon>Fungi</taxon>
        <taxon>Dikarya</taxon>
        <taxon>Basidiomycota</taxon>
        <taxon>Agaricomycotina</taxon>
        <taxon>Agaricomycetes</taxon>
        <taxon>Agaricomycetidae</taxon>
        <taxon>Agaricales</taxon>
        <taxon>Marasmiineae</taxon>
        <taxon>Omphalotaceae</taxon>
        <taxon>Marasmiellus</taxon>
    </lineage>
</organism>
<keyword evidence="3" id="KW-1185">Reference proteome</keyword>
<dbReference type="Proteomes" id="UP001498398">
    <property type="component" value="Unassembled WGS sequence"/>
</dbReference>
<reference evidence="2 3" key="1">
    <citation type="submission" date="2024-01" db="EMBL/GenBank/DDBJ databases">
        <title>A draft genome for the cacao thread blight pathogen Marasmiellus scandens.</title>
        <authorList>
            <person name="Baruah I.K."/>
            <person name="Leung J."/>
            <person name="Bukari Y."/>
            <person name="Amoako-Attah I."/>
            <person name="Meinhardt L.W."/>
            <person name="Bailey B.A."/>
            <person name="Cohen S.P."/>
        </authorList>
    </citation>
    <scope>NUCLEOTIDE SEQUENCE [LARGE SCALE GENOMIC DNA]</scope>
    <source>
        <strain evidence="2 3">GH-19</strain>
    </source>
</reference>
<name>A0ABR1J629_9AGAR</name>
<protein>
    <submittedName>
        <fullName evidence="2">Uncharacterized protein</fullName>
    </submittedName>
</protein>
<dbReference type="EMBL" id="JBANRG010000036">
    <property type="protein sequence ID" value="KAK7449318.1"/>
    <property type="molecule type" value="Genomic_DNA"/>
</dbReference>
<comment type="caution">
    <text evidence="2">The sequence shown here is derived from an EMBL/GenBank/DDBJ whole genome shotgun (WGS) entry which is preliminary data.</text>
</comment>
<evidence type="ECO:0000313" key="3">
    <source>
        <dbReference type="Proteomes" id="UP001498398"/>
    </source>
</evidence>
<dbReference type="PANTHER" id="PTHR31912">
    <property type="entry name" value="IP13529P"/>
    <property type="match status" value="1"/>
</dbReference>
<gene>
    <name evidence="2" type="ORF">VKT23_013461</name>
</gene>